<dbReference type="RefSeq" id="WP_165106605.1">
    <property type="nucleotide sequence ID" value="NZ_JAAKYA010000036.1"/>
</dbReference>
<dbReference type="NCBIfam" id="TIGR02532">
    <property type="entry name" value="IV_pilin_GFxxxE"/>
    <property type="match status" value="1"/>
</dbReference>
<protein>
    <submittedName>
        <fullName evidence="3">Prepilin-type N-terminal cleavage/methylation domain-containing protein</fullName>
    </submittedName>
</protein>
<evidence type="ECO:0000313" key="3">
    <source>
        <dbReference type="EMBL" id="NGO38891.1"/>
    </source>
</evidence>
<keyword evidence="2" id="KW-1133">Transmembrane helix</keyword>
<proteinExistence type="predicted"/>
<organism evidence="3 4">
    <name type="scientific">Limisphaera ngatamarikiensis</name>
    <dbReference type="NCBI Taxonomy" id="1324935"/>
    <lineage>
        <taxon>Bacteria</taxon>
        <taxon>Pseudomonadati</taxon>
        <taxon>Verrucomicrobiota</taxon>
        <taxon>Verrucomicrobiia</taxon>
        <taxon>Limisphaerales</taxon>
        <taxon>Limisphaeraceae</taxon>
        <taxon>Limisphaera</taxon>
    </lineage>
</organism>
<name>A0A6M1RU22_9BACT</name>
<feature type="compositionally biased region" description="Low complexity" evidence="1">
    <location>
        <begin position="227"/>
        <end position="238"/>
    </location>
</feature>
<feature type="region of interest" description="Disordered" evidence="1">
    <location>
        <begin position="215"/>
        <end position="266"/>
    </location>
</feature>
<accession>A0A6M1RU22</accession>
<feature type="transmembrane region" description="Helical" evidence="2">
    <location>
        <begin position="12"/>
        <end position="36"/>
    </location>
</feature>
<dbReference type="InterPro" id="IPR012902">
    <property type="entry name" value="N_methyl_site"/>
</dbReference>
<evidence type="ECO:0000313" key="4">
    <source>
        <dbReference type="Proteomes" id="UP000477311"/>
    </source>
</evidence>
<reference evidence="3 4" key="1">
    <citation type="submission" date="2020-02" db="EMBL/GenBank/DDBJ databases">
        <title>Draft genome sequence of Limisphaera ngatamarikiensis NGM72.4T, a thermophilic Verrucomicrobia grouped in subdivision 3.</title>
        <authorList>
            <person name="Carere C.R."/>
            <person name="Steen J."/>
            <person name="Hugenholtz P."/>
            <person name="Stott M.B."/>
        </authorList>
    </citation>
    <scope>NUCLEOTIDE SEQUENCE [LARGE SCALE GENOMIC DNA]</scope>
    <source>
        <strain evidence="3 4">NGM72.4</strain>
    </source>
</reference>
<keyword evidence="4" id="KW-1185">Reference proteome</keyword>
<dbReference type="AlphaFoldDB" id="A0A6M1RU22"/>
<keyword evidence="2" id="KW-0472">Membrane</keyword>
<dbReference type="Pfam" id="PF07963">
    <property type="entry name" value="N_methyl"/>
    <property type="match status" value="1"/>
</dbReference>
<comment type="caution">
    <text evidence="3">The sequence shown here is derived from an EMBL/GenBank/DDBJ whole genome shotgun (WGS) entry which is preliminary data.</text>
</comment>
<gene>
    <name evidence="3" type="ORF">G4L39_05710</name>
</gene>
<evidence type="ECO:0000256" key="2">
    <source>
        <dbReference type="SAM" id="Phobius"/>
    </source>
</evidence>
<evidence type="ECO:0000256" key="1">
    <source>
        <dbReference type="SAM" id="MobiDB-lite"/>
    </source>
</evidence>
<keyword evidence="2" id="KW-0812">Transmembrane</keyword>
<dbReference type="EMBL" id="JAAKYA010000036">
    <property type="protein sequence ID" value="NGO38891.1"/>
    <property type="molecule type" value="Genomic_DNA"/>
</dbReference>
<sequence length="266" mass="28928">MKPHPLHRPSRAFTLVEAMLAVAILSLVVAAIYSSWTAILRASKVGLDAAAQAQRSRMALQTLEDALTTAQMSMLNADLYGFLARGGDEALLTFVARLPPSFPRSGRFGDLAVRRVIFKVEPGPENDRVLTLRQHPLVRDLDEDEENHPLILARGVRGLDLSFWDLQAGDWTEEWTRTNQLPPLVRIRLRLEPPGRQGGRQERVVTRVVAIPSRGLPPQFQMPRAGAPAVPGQPQVIPGGPGQPPVILAPNPAVPTPAPAVPGGRP</sequence>
<dbReference type="SUPFAM" id="SSF54523">
    <property type="entry name" value="Pili subunits"/>
    <property type="match status" value="2"/>
</dbReference>
<dbReference type="InterPro" id="IPR045584">
    <property type="entry name" value="Pilin-like"/>
</dbReference>
<feature type="compositionally biased region" description="Pro residues" evidence="1">
    <location>
        <begin position="252"/>
        <end position="266"/>
    </location>
</feature>
<dbReference type="Proteomes" id="UP000477311">
    <property type="component" value="Unassembled WGS sequence"/>
</dbReference>